<dbReference type="Pfam" id="PF00263">
    <property type="entry name" value="Secretin"/>
    <property type="match status" value="1"/>
</dbReference>
<comment type="similarity">
    <text evidence="1">Belongs to the bacterial secretin family.</text>
</comment>
<dbReference type="Pfam" id="PF13629">
    <property type="entry name" value="T2SS-T3SS_pil_N"/>
    <property type="match status" value="1"/>
</dbReference>
<dbReference type="InterPro" id="IPR006311">
    <property type="entry name" value="TAT_signal"/>
</dbReference>
<dbReference type="PROSITE" id="PS51318">
    <property type="entry name" value="TAT"/>
    <property type="match status" value="1"/>
</dbReference>
<dbReference type="InterPro" id="IPR050810">
    <property type="entry name" value="Bact_Secretion_Sys_Channel"/>
</dbReference>
<dbReference type="RefSeq" id="WP_013951884.1">
    <property type="nucleotide sequence ID" value="NC_015723.1"/>
</dbReference>
<feature type="domain" description="Type II/III secretion system secretin-like" evidence="2">
    <location>
        <begin position="276"/>
        <end position="436"/>
    </location>
</feature>
<evidence type="ECO:0000313" key="5">
    <source>
        <dbReference type="Proteomes" id="UP000006798"/>
    </source>
</evidence>
<dbReference type="GO" id="GO:0009306">
    <property type="term" value="P:protein secretion"/>
    <property type="evidence" value="ECO:0007669"/>
    <property type="project" value="InterPro"/>
</dbReference>
<evidence type="ECO:0000313" key="4">
    <source>
        <dbReference type="EMBL" id="AEI79156.1"/>
    </source>
</evidence>
<gene>
    <name evidence="4" type="primary">cpaC</name>
    <name evidence="4" type="ordered locus">CNE_2c01700</name>
</gene>
<name>F8GNZ4_CUPNN</name>
<dbReference type="PRINTS" id="PR00811">
    <property type="entry name" value="BCTERIALGSPD"/>
</dbReference>
<dbReference type="InterPro" id="IPR032789">
    <property type="entry name" value="T2SS-T3SS_pil_N"/>
</dbReference>
<dbReference type="GeneID" id="34305984"/>
<dbReference type="AlphaFoldDB" id="F8GNZ4"/>
<dbReference type="Proteomes" id="UP000006798">
    <property type="component" value="Chromosome 2"/>
</dbReference>
<dbReference type="InterPro" id="IPR001775">
    <property type="entry name" value="GspD/PilQ"/>
</dbReference>
<reference evidence="4 5" key="1">
    <citation type="journal article" date="2011" name="J. Bacteriol.">
        <title>Complete genome sequence of the type strain Cupriavidus necator N-1.</title>
        <authorList>
            <person name="Poehlein A."/>
            <person name="Kusian B."/>
            <person name="Friedrich B."/>
            <person name="Daniel R."/>
            <person name="Bowien B."/>
        </authorList>
    </citation>
    <scope>NUCLEOTIDE SEQUENCE [LARGE SCALE GENOMIC DNA]</scope>
    <source>
        <strain evidence="5">ATCC 43291 / DSM 13513 / CCUG 52238 / LMG 8453 / N-1</strain>
    </source>
</reference>
<organism evidence="4 5">
    <name type="scientific">Cupriavidus necator (strain ATCC 43291 / DSM 13513 / CCUG 52238 / LMG 8453 / N-1)</name>
    <name type="common">Ralstonia eutropha</name>
    <dbReference type="NCBI Taxonomy" id="1042878"/>
    <lineage>
        <taxon>Bacteria</taxon>
        <taxon>Pseudomonadati</taxon>
        <taxon>Pseudomonadota</taxon>
        <taxon>Betaproteobacteria</taxon>
        <taxon>Burkholderiales</taxon>
        <taxon>Burkholderiaceae</taxon>
        <taxon>Cupriavidus</taxon>
    </lineage>
</organism>
<evidence type="ECO:0000256" key="1">
    <source>
        <dbReference type="RuleBase" id="RU004003"/>
    </source>
</evidence>
<accession>F8GNZ4</accession>
<protein>
    <submittedName>
        <fullName evidence="4">Flp pilus assembly protein secretin CpaC</fullName>
    </submittedName>
</protein>
<dbReference type="EMBL" id="CP002878">
    <property type="protein sequence ID" value="AEI79156.1"/>
    <property type="molecule type" value="Genomic_DNA"/>
</dbReference>
<dbReference type="GO" id="GO:0015627">
    <property type="term" value="C:type II protein secretion system complex"/>
    <property type="evidence" value="ECO:0007669"/>
    <property type="project" value="TreeGrafter"/>
</dbReference>
<sequence>MHIQKNQARKYQARKYPHSAALRRRLMQLALAAMLATTAWCALAPRARAQEAVNARQLRLLAGAQKEIRSAQPVERVAVGNPAVADALVLRTRGAPSVLLVAKQPGVTDVMVWTRGGAEPLTYNVQVDAIAPDADGAKLGYSAAGTTITGQSPDAYAAARAQAAARAATNGKSDGKPGLVVDRSTVPLSGTVQVDVKVVEISKTVLKEVGINFFRNNSGFAFGTFSPSTLNKFTFTPGSGGAPGSFSADIASPMSNAFNLVAASLTHGIFANISLLEANGLVRVLAEPSLVALSGQSASFLAGGEIPIPVPQALGTTTIQFKPFGIGLTVSPTVLSADRIALKVAPEASDLDPSRGISINGAVVPAIVTRRADTTVELGDGESFVIGGLVSRNTVSNVNKVPVLGDLPVIGAFFKNLNFHQEDRELMIVVTPRLVKPLAKGAPAAQAVGADGRTSGNPNVWGWYVLGEYADPTLPGFSK</sequence>
<dbReference type="InterPro" id="IPR004846">
    <property type="entry name" value="T2SS/T3SS_dom"/>
</dbReference>
<feature type="domain" description="Pilus formation protein N-terminal" evidence="3">
    <location>
        <begin position="55"/>
        <end position="127"/>
    </location>
</feature>
<dbReference type="HOGENOM" id="CLU_017952_0_0_4"/>
<evidence type="ECO:0000259" key="2">
    <source>
        <dbReference type="Pfam" id="PF00263"/>
    </source>
</evidence>
<dbReference type="KEGG" id="cnc:CNE_2c01700"/>
<dbReference type="PANTHER" id="PTHR30332">
    <property type="entry name" value="PROBABLE GENERAL SECRETION PATHWAY PROTEIN D"/>
    <property type="match status" value="1"/>
</dbReference>
<evidence type="ECO:0000259" key="3">
    <source>
        <dbReference type="Pfam" id="PF13629"/>
    </source>
</evidence>
<proteinExistence type="inferred from homology"/>
<dbReference type="PANTHER" id="PTHR30332:SF17">
    <property type="entry name" value="TYPE IV PILIATION SYSTEM PROTEIN DR_0774-RELATED"/>
    <property type="match status" value="1"/>
</dbReference>